<dbReference type="Gene3D" id="3.40.50.1820">
    <property type="entry name" value="alpha/beta hydrolase"/>
    <property type="match status" value="1"/>
</dbReference>
<gene>
    <name evidence="3" type="ORF">BJ997_000540</name>
    <name evidence="2" type="ORF">GY21_07085</name>
</gene>
<dbReference type="EMBL" id="JPXF01000022">
    <property type="protein sequence ID" value="KGJ78372.1"/>
    <property type="molecule type" value="Genomic_DNA"/>
</dbReference>
<accession>A0A099JL68</accession>
<dbReference type="InterPro" id="IPR000073">
    <property type="entry name" value="AB_hydrolase_1"/>
</dbReference>
<dbReference type="EMBL" id="JACHBQ010000001">
    <property type="protein sequence ID" value="MBB5639992.1"/>
    <property type="molecule type" value="Genomic_DNA"/>
</dbReference>
<dbReference type="PANTHER" id="PTHR37017">
    <property type="entry name" value="AB HYDROLASE-1 DOMAIN-CONTAINING PROTEIN-RELATED"/>
    <property type="match status" value="1"/>
</dbReference>
<keyword evidence="2" id="KW-0378">Hydrolase</keyword>
<dbReference type="GO" id="GO:0016787">
    <property type="term" value="F:hydrolase activity"/>
    <property type="evidence" value="ECO:0007669"/>
    <property type="project" value="UniProtKB-KW"/>
</dbReference>
<organism evidence="2 4">
    <name type="scientific">Cryobacterium roopkundense</name>
    <dbReference type="NCBI Taxonomy" id="1001240"/>
    <lineage>
        <taxon>Bacteria</taxon>
        <taxon>Bacillati</taxon>
        <taxon>Actinomycetota</taxon>
        <taxon>Actinomycetes</taxon>
        <taxon>Micrococcales</taxon>
        <taxon>Microbacteriaceae</taxon>
        <taxon>Cryobacterium</taxon>
    </lineage>
</organism>
<proteinExistence type="predicted"/>
<evidence type="ECO:0000259" key="1">
    <source>
        <dbReference type="Pfam" id="PF12697"/>
    </source>
</evidence>
<dbReference type="InterPro" id="IPR052897">
    <property type="entry name" value="Sec-Metab_Biosynth_Hydrolase"/>
</dbReference>
<dbReference type="RefSeq" id="WP_035836026.1">
    <property type="nucleotide sequence ID" value="NZ_JACHBQ010000001.1"/>
</dbReference>
<dbReference type="eggNOG" id="COG2267">
    <property type="taxonomic scope" value="Bacteria"/>
</dbReference>
<dbReference type="AlphaFoldDB" id="A0A099JL68"/>
<name>A0A099JL68_9MICO</name>
<reference evidence="2 4" key="1">
    <citation type="submission" date="2014-08" db="EMBL/GenBank/DDBJ databases">
        <authorList>
            <person name="Sisinthy S."/>
        </authorList>
    </citation>
    <scope>NUCLEOTIDE SEQUENCE [LARGE SCALE GENOMIC DNA]</scope>
    <source>
        <strain evidence="2 4">RuG17</strain>
    </source>
</reference>
<dbReference type="Proteomes" id="UP000029864">
    <property type="component" value="Unassembled WGS sequence"/>
</dbReference>
<keyword evidence="4" id="KW-1185">Reference proteome</keyword>
<reference evidence="3 5" key="2">
    <citation type="submission" date="2020-08" db="EMBL/GenBank/DDBJ databases">
        <title>Sequencing the genomes of 1000 actinobacteria strains.</title>
        <authorList>
            <person name="Klenk H.-P."/>
        </authorList>
    </citation>
    <scope>NUCLEOTIDE SEQUENCE [LARGE SCALE GENOMIC DNA]</scope>
    <source>
        <strain evidence="3 5">DSM 21065</strain>
    </source>
</reference>
<protein>
    <submittedName>
        <fullName evidence="2">Alpha/beta hydrolase</fullName>
    </submittedName>
    <submittedName>
        <fullName evidence="3">Pimeloyl-ACP methyl ester carboxylesterase</fullName>
    </submittedName>
</protein>
<evidence type="ECO:0000313" key="2">
    <source>
        <dbReference type="EMBL" id="KGJ78372.1"/>
    </source>
</evidence>
<evidence type="ECO:0000313" key="3">
    <source>
        <dbReference type="EMBL" id="MBB5639992.1"/>
    </source>
</evidence>
<sequence length="222" mass="23783">MSTFVLVPGAGGAVWYWSRVIPLLQVAGHQALAVDLPGDDENAGLTEYVRLVAAAIGDHDEVILVAQSLGGFVSPMVCNQAPVCELVFVNAMIPAPGETAGAWWDNTGSNQAREVAARAAGYGADFDADTYFLHDVPVELVAEGESHQREQANAVFESACDFAEWPAIPIRVLVGAGDRFFPADFQRRVTLDRLGLEPDLIPGGHLLALSQPDAVADYLLRR</sequence>
<feature type="domain" description="AB hydrolase-1" evidence="1">
    <location>
        <begin position="4"/>
        <end position="217"/>
    </location>
</feature>
<dbReference type="Pfam" id="PF12697">
    <property type="entry name" value="Abhydrolase_6"/>
    <property type="match status" value="1"/>
</dbReference>
<dbReference type="OrthoDB" id="9773549at2"/>
<evidence type="ECO:0000313" key="5">
    <source>
        <dbReference type="Proteomes" id="UP000561726"/>
    </source>
</evidence>
<dbReference type="Proteomes" id="UP000561726">
    <property type="component" value="Unassembled WGS sequence"/>
</dbReference>
<dbReference type="STRING" id="1001240.GY21_07085"/>
<dbReference type="PANTHER" id="PTHR37017:SF11">
    <property type="entry name" value="ESTERASE_LIPASE_THIOESTERASE DOMAIN-CONTAINING PROTEIN"/>
    <property type="match status" value="1"/>
</dbReference>
<comment type="caution">
    <text evidence="2">The sequence shown here is derived from an EMBL/GenBank/DDBJ whole genome shotgun (WGS) entry which is preliminary data.</text>
</comment>
<evidence type="ECO:0000313" key="4">
    <source>
        <dbReference type="Proteomes" id="UP000029864"/>
    </source>
</evidence>
<dbReference type="InterPro" id="IPR029058">
    <property type="entry name" value="AB_hydrolase_fold"/>
</dbReference>
<dbReference type="SUPFAM" id="SSF53474">
    <property type="entry name" value="alpha/beta-Hydrolases"/>
    <property type="match status" value="1"/>
</dbReference>